<name>A0AA39PZE9_9AGAR</name>
<dbReference type="Proteomes" id="UP001175228">
    <property type="component" value="Unassembled WGS sequence"/>
</dbReference>
<dbReference type="EMBL" id="JAUEPU010000029">
    <property type="protein sequence ID" value="KAK0492469.1"/>
    <property type="molecule type" value="Genomic_DNA"/>
</dbReference>
<reference evidence="2" key="1">
    <citation type="submission" date="2023-06" db="EMBL/GenBank/DDBJ databases">
        <authorList>
            <consortium name="Lawrence Berkeley National Laboratory"/>
            <person name="Ahrendt S."/>
            <person name="Sahu N."/>
            <person name="Indic B."/>
            <person name="Wong-Bajracharya J."/>
            <person name="Merenyi Z."/>
            <person name="Ke H.-M."/>
            <person name="Monk M."/>
            <person name="Kocsube S."/>
            <person name="Drula E."/>
            <person name="Lipzen A."/>
            <person name="Balint B."/>
            <person name="Henrissat B."/>
            <person name="Andreopoulos B."/>
            <person name="Martin F.M."/>
            <person name="Harder C.B."/>
            <person name="Rigling D."/>
            <person name="Ford K.L."/>
            <person name="Foster G.D."/>
            <person name="Pangilinan J."/>
            <person name="Papanicolaou A."/>
            <person name="Barry K."/>
            <person name="LaButti K."/>
            <person name="Viragh M."/>
            <person name="Koriabine M."/>
            <person name="Yan M."/>
            <person name="Riley R."/>
            <person name="Champramary S."/>
            <person name="Plett K.L."/>
            <person name="Tsai I.J."/>
            <person name="Slot J."/>
            <person name="Sipos G."/>
            <person name="Plett J."/>
            <person name="Nagy L.G."/>
            <person name="Grigoriev I.V."/>
        </authorList>
    </citation>
    <scope>NUCLEOTIDE SEQUENCE</scope>
    <source>
        <strain evidence="2">HWK02</strain>
    </source>
</reference>
<evidence type="ECO:0000313" key="2">
    <source>
        <dbReference type="EMBL" id="KAK0492469.1"/>
    </source>
</evidence>
<proteinExistence type="predicted"/>
<evidence type="ECO:0000313" key="3">
    <source>
        <dbReference type="Proteomes" id="UP001175228"/>
    </source>
</evidence>
<comment type="caution">
    <text evidence="2">The sequence shown here is derived from an EMBL/GenBank/DDBJ whole genome shotgun (WGS) entry which is preliminary data.</text>
</comment>
<organism evidence="2 3">
    <name type="scientific">Armillaria luteobubalina</name>
    <dbReference type="NCBI Taxonomy" id="153913"/>
    <lineage>
        <taxon>Eukaryota</taxon>
        <taxon>Fungi</taxon>
        <taxon>Dikarya</taxon>
        <taxon>Basidiomycota</taxon>
        <taxon>Agaricomycotina</taxon>
        <taxon>Agaricomycetes</taxon>
        <taxon>Agaricomycetidae</taxon>
        <taxon>Agaricales</taxon>
        <taxon>Marasmiineae</taxon>
        <taxon>Physalacriaceae</taxon>
        <taxon>Armillaria</taxon>
    </lineage>
</organism>
<accession>A0AA39PZE9</accession>
<evidence type="ECO:0000256" key="1">
    <source>
        <dbReference type="SAM" id="MobiDB-lite"/>
    </source>
</evidence>
<protein>
    <submittedName>
        <fullName evidence="2">Uncharacterized protein</fullName>
    </submittedName>
</protein>
<gene>
    <name evidence="2" type="ORF">EDD18DRAFT_1108859</name>
</gene>
<dbReference type="AlphaFoldDB" id="A0AA39PZE9"/>
<keyword evidence="3" id="KW-1185">Reference proteome</keyword>
<sequence>MSTHPQCRMGYYATKTAILLAKSSCPERAILLVTSLQSTSSIRCPLRERAYNRLVGSVIEVEDEIERVCATKLLVFVDSFVARFKALLDTSTNIKLIWVRSVSLRGGLEGIPSMRSPLRLHFLLTIPSVDTHHPPSSTIPSTAYPRCDRHATSVEPARPSSRLALPHGTSPDGGCSLKERPSGRAAPSRRRAGRYTLCAVGYRPRCQQGCQSKEVLCDVLEPSGEYNKFGMDKGKSLSVVSMDGIFRVIRWPIAENRTSCGESNPAGSYRDACCYTISEIHGDQASSLKTRDEELNTGVRCVSLKGVQSGSIDLGAACIGKSRHSTRTAPFLDMGYVITASRIPFYHAHSAKTVHNMFIFLNTKEFTRCPGSSTSLYGSEPAEDKGGWIIRGSGCILEEVGHLSRPIISDPKGSKEDKRKANNGHHFAPSLLRANSLCLDINLNTPFKPTTHSTFSAYYVYMGAAHTPKQ</sequence>
<feature type="region of interest" description="Disordered" evidence="1">
    <location>
        <begin position="133"/>
        <end position="188"/>
    </location>
</feature>